<keyword evidence="14" id="KW-0239">DNA-directed DNA polymerase</keyword>
<protein>
    <recommendedName>
        <fullName evidence="1">RNA-directed DNA polymerase</fullName>
        <ecNumber evidence="1">2.7.7.49</ecNumber>
    </recommendedName>
</protein>
<comment type="caution">
    <text evidence="20">The sequence shown here is derived from an EMBL/GenBank/DDBJ whole genome shotgun (WGS) entry which is preliminary data.</text>
</comment>
<dbReference type="PANTHER" id="PTHR37984">
    <property type="entry name" value="PROTEIN CBG26694"/>
    <property type="match status" value="1"/>
</dbReference>
<dbReference type="InterPro" id="IPR021109">
    <property type="entry name" value="Peptidase_aspartic_dom_sf"/>
</dbReference>
<evidence type="ECO:0000256" key="6">
    <source>
        <dbReference type="ARBA" id="ARBA00022723"/>
    </source>
</evidence>
<reference evidence="20 21" key="1">
    <citation type="submission" date="2019-01" db="EMBL/GenBank/DDBJ databases">
        <title>Genome sequencing of the rare red list fungi Fomitopsis rosea.</title>
        <authorList>
            <person name="Buettner E."/>
            <person name="Kellner H."/>
        </authorList>
    </citation>
    <scope>NUCLEOTIDE SEQUENCE [LARGE SCALE GENOMIC DNA]</scope>
    <source>
        <strain evidence="20 21">DSM 105464</strain>
    </source>
</reference>
<evidence type="ECO:0000256" key="7">
    <source>
        <dbReference type="ARBA" id="ARBA00022750"/>
    </source>
</evidence>
<evidence type="ECO:0000256" key="8">
    <source>
        <dbReference type="ARBA" id="ARBA00022759"/>
    </source>
</evidence>
<keyword evidence="6" id="KW-0479">Metal-binding</keyword>
<evidence type="ECO:0000313" key="20">
    <source>
        <dbReference type="EMBL" id="TFY69679.1"/>
    </source>
</evidence>
<dbReference type="SUPFAM" id="SSF50630">
    <property type="entry name" value="Acid proteases"/>
    <property type="match status" value="1"/>
</dbReference>
<keyword evidence="8" id="KW-0255">Endonuclease</keyword>
<dbReference type="GO" id="GO:0015074">
    <property type="term" value="P:DNA integration"/>
    <property type="evidence" value="ECO:0007669"/>
    <property type="project" value="UniProtKB-KW"/>
</dbReference>
<evidence type="ECO:0000256" key="3">
    <source>
        <dbReference type="ARBA" id="ARBA00022679"/>
    </source>
</evidence>
<dbReference type="SUPFAM" id="SSF53098">
    <property type="entry name" value="Ribonuclease H-like"/>
    <property type="match status" value="1"/>
</dbReference>
<evidence type="ECO:0000256" key="14">
    <source>
        <dbReference type="ARBA" id="ARBA00022932"/>
    </source>
</evidence>
<dbReference type="GO" id="GO:0003887">
    <property type="term" value="F:DNA-directed DNA polymerase activity"/>
    <property type="evidence" value="ECO:0007669"/>
    <property type="project" value="UniProtKB-KW"/>
</dbReference>
<dbReference type="GO" id="GO:0046872">
    <property type="term" value="F:metal ion binding"/>
    <property type="evidence" value="ECO:0007669"/>
    <property type="project" value="UniProtKB-KW"/>
</dbReference>
<dbReference type="InterPro" id="IPR041373">
    <property type="entry name" value="RT_RNaseH"/>
</dbReference>
<dbReference type="Pfam" id="PF24626">
    <property type="entry name" value="SH3_Tf2-1"/>
    <property type="match status" value="1"/>
</dbReference>
<evidence type="ECO:0000256" key="11">
    <source>
        <dbReference type="ARBA" id="ARBA00022884"/>
    </source>
</evidence>
<evidence type="ECO:0000259" key="19">
    <source>
        <dbReference type="PROSITE" id="PS50994"/>
    </source>
</evidence>
<feature type="compositionally biased region" description="Low complexity" evidence="17">
    <location>
        <begin position="382"/>
        <end position="406"/>
    </location>
</feature>
<dbReference type="GO" id="GO:0005634">
    <property type="term" value="C:nucleus"/>
    <property type="evidence" value="ECO:0007669"/>
    <property type="project" value="UniProtKB-ARBA"/>
</dbReference>
<feature type="compositionally biased region" description="Basic and acidic residues" evidence="17">
    <location>
        <begin position="1480"/>
        <end position="1490"/>
    </location>
</feature>
<dbReference type="SUPFAM" id="SSF56672">
    <property type="entry name" value="DNA/RNA polymerases"/>
    <property type="match status" value="1"/>
</dbReference>
<evidence type="ECO:0000256" key="10">
    <source>
        <dbReference type="ARBA" id="ARBA00022842"/>
    </source>
</evidence>
<dbReference type="InterPro" id="IPR041588">
    <property type="entry name" value="Integrase_H2C2"/>
</dbReference>
<feature type="domain" description="Integrase catalytic" evidence="19">
    <location>
        <begin position="1714"/>
        <end position="1886"/>
    </location>
</feature>
<dbReference type="GO" id="GO:0004190">
    <property type="term" value="F:aspartic-type endopeptidase activity"/>
    <property type="evidence" value="ECO:0007669"/>
    <property type="project" value="UniProtKB-KW"/>
</dbReference>
<evidence type="ECO:0000256" key="9">
    <source>
        <dbReference type="ARBA" id="ARBA00022801"/>
    </source>
</evidence>
<evidence type="ECO:0000256" key="5">
    <source>
        <dbReference type="ARBA" id="ARBA00022722"/>
    </source>
</evidence>
<feature type="region of interest" description="Disordered" evidence="17">
    <location>
        <begin position="2106"/>
        <end position="2142"/>
    </location>
</feature>
<dbReference type="EMBL" id="SEKV01000006">
    <property type="protein sequence ID" value="TFY69679.1"/>
    <property type="molecule type" value="Genomic_DNA"/>
</dbReference>
<dbReference type="GO" id="GO:0006310">
    <property type="term" value="P:DNA recombination"/>
    <property type="evidence" value="ECO:0007669"/>
    <property type="project" value="UniProtKB-KW"/>
</dbReference>
<dbReference type="InterPro" id="IPR000477">
    <property type="entry name" value="RT_dom"/>
</dbReference>
<feature type="region of interest" description="Disordered" evidence="17">
    <location>
        <begin position="223"/>
        <end position="248"/>
    </location>
</feature>
<dbReference type="CDD" id="cd00303">
    <property type="entry name" value="retropepsin_like"/>
    <property type="match status" value="1"/>
</dbReference>
<dbReference type="PANTHER" id="PTHR37984:SF5">
    <property type="entry name" value="PROTEIN NYNRIN-LIKE"/>
    <property type="match status" value="1"/>
</dbReference>
<feature type="compositionally biased region" description="Polar residues" evidence="17">
    <location>
        <begin position="1512"/>
        <end position="1539"/>
    </location>
</feature>
<evidence type="ECO:0000256" key="17">
    <source>
        <dbReference type="SAM" id="MobiDB-lite"/>
    </source>
</evidence>
<evidence type="ECO:0000256" key="2">
    <source>
        <dbReference type="ARBA" id="ARBA00022670"/>
    </source>
</evidence>
<organism evidence="20 21">
    <name type="scientific">Rhodofomes roseus</name>
    <dbReference type="NCBI Taxonomy" id="34475"/>
    <lineage>
        <taxon>Eukaryota</taxon>
        <taxon>Fungi</taxon>
        <taxon>Dikarya</taxon>
        <taxon>Basidiomycota</taxon>
        <taxon>Agaricomycotina</taxon>
        <taxon>Agaricomycetes</taxon>
        <taxon>Polyporales</taxon>
        <taxon>Rhodofomes</taxon>
    </lineage>
</organism>
<feature type="compositionally biased region" description="Basic residues" evidence="17">
    <location>
        <begin position="416"/>
        <end position="427"/>
    </location>
</feature>
<dbReference type="GO" id="GO:0004519">
    <property type="term" value="F:endonuclease activity"/>
    <property type="evidence" value="ECO:0007669"/>
    <property type="project" value="UniProtKB-KW"/>
</dbReference>
<evidence type="ECO:0000256" key="4">
    <source>
        <dbReference type="ARBA" id="ARBA00022695"/>
    </source>
</evidence>
<keyword evidence="4" id="KW-0548">Nucleotidyltransferase</keyword>
<dbReference type="PROSITE" id="PS50994">
    <property type="entry name" value="INTEGRASE"/>
    <property type="match status" value="1"/>
</dbReference>
<proteinExistence type="predicted"/>
<feature type="compositionally biased region" description="Polar residues" evidence="17">
    <location>
        <begin position="2278"/>
        <end position="2291"/>
    </location>
</feature>
<keyword evidence="16" id="KW-0233">DNA recombination</keyword>
<dbReference type="Gene3D" id="3.30.420.10">
    <property type="entry name" value="Ribonuclease H-like superfamily/Ribonuclease H"/>
    <property type="match status" value="1"/>
</dbReference>
<evidence type="ECO:0000313" key="21">
    <source>
        <dbReference type="Proteomes" id="UP000298390"/>
    </source>
</evidence>
<keyword evidence="5" id="KW-0540">Nuclease</keyword>
<keyword evidence="13" id="KW-0695">RNA-directed DNA polymerase</keyword>
<dbReference type="PROSITE" id="PS50878">
    <property type="entry name" value="RT_POL"/>
    <property type="match status" value="1"/>
</dbReference>
<dbReference type="Pfam" id="PF17921">
    <property type="entry name" value="Integrase_H2C2"/>
    <property type="match status" value="1"/>
</dbReference>
<dbReference type="InterPro" id="IPR001584">
    <property type="entry name" value="Integrase_cat-core"/>
</dbReference>
<feature type="compositionally biased region" description="Low complexity" evidence="17">
    <location>
        <begin position="2126"/>
        <end position="2142"/>
    </location>
</feature>
<dbReference type="InterPro" id="IPR050951">
    <property type="entry name" value="Retrovirus_Pol_polyprotein"/>
</dbReference>
<dbReference type="GO" id="GO:0003677">
    <property type="term" value="F:DNA binding"/>
    <property type="evidence" value="ECO:0007669"/>
    <property type="project" value="UniProtKB-KW"/>
</dbReference>
<feature type="compositionally biased region" description="Polar residues" evidence="17">
    <location>
        <begin position="67"/>
        <end position="77"/>
    </location>
</feature>
<dbReference type="Proteomes" id="UP000298390">
    <property type="component" value="Unassembled WGS sequence"/>
</dbReference>
<dbReference type="InterPro" id="IPR036397">
    <property type="entry name" value="RNaseH_sf"/>
</dbReference>
<dbReference type="Pfam" id="PF13650">
    <property type="entry name" value="Asp_protease_2"/>
    <property type="match status" value="1"/>
</dbReference>
<keyword evidence="10" id="KW-0460">Magnesium</keyword>
<feature type="region of interest" description="Disordered" evidence="17">
    <location>
        <begin position="1432"/>
        <end position="1547"/>
    </location>
</feature>
<feature type="region of interest" description="Disordered" evidence="17">
    <location>
        <begin position="2256"/>
        <end position="2302"/>
    </location>
</feature>
<dbReference type="CDD" id="cd09274">
    <property type="entry name" value="RNase_HI_RT_Ty3"/>
    <property type="match status" value="1"/>
</dbReference>
<dbReference type="GO" id="GO:0003964">
    <property type="term" value="F:RNA-directed DNA polymerase activity"/>
    <property type="evidence" value="ECO:0007669"/>
    <property type="project" value="UniProtKB-KW"/>
</dbReference>
<dbReference type="GO" id="GO:0003723">
    <property type="term" value="F:RNA binding"/>
    <property type="evidence" value="ECO:0007669"/>
    <property type="project" value="UniProtKB-KW"/>
</dbReference>
<dbReference type="Gene3D" id="3.10.10.10">
    <property type="entry name" value="HIV Type 1 Reverse Transcriptase, subunit A, domain 1"/>
    <property type="match status" value="1"/>
</dbReference>
<dbReference type="Pfam" id="PF00078">
    <property type="entry name" value="RVT_1"/>
    <property type="match status" value="1"/>
</dbReference>
<keyword evidence="15" id="KW-0238">DNA-binding</keyword>
<keyword evidence="7" id="KW-0064">Aspartyl protease</keyword>
<dbReference type="InterPro" id="IPR056924">
    <property type="entry name" value="SH3_Tf2-1"/>
</dbReference>
<gene>
    <name evidence="20" type="ORF">EVJ58_g270</name>
</gene>
<dbReference type="STRING" id="34475.A0A4Y9Z8H7"/>
<keyword evidence="11" id="KW-0694">RNA-binding</keyword>
<dbReference type="Gene3D" id="1.10.340.70">
    <property type="match status" value="1"/>
</dbReference>
<dbReference type="Gene3D" id="2.40.70.10">
    <property type="entry name" value="Acid Proteases"/>
    <property type="match status" value="1"/>
</dbReference>
<evidence type="ECO:0000256" key="13">
    <source>
        <dbReference type="ARBA" id="ARBA00022918"/>
    </source>
</evidence>
<evidence type="ECO:0000256" key="1">
    <source>
        <dbReference type="ARBA" id="ARBA00012493"/>
    </source>
</evidence>
<feature type="region of interest" description="Disordered" evidence="17">
    <location>
        <begin position="2398"/>
        <end position="2434"/>
    </location>
</feature>
<feature type="region of interest" description="Disordered" evidence="17">
    <location>
        <begin position="131"/>
        <end position="151"/>
    </location>
</feature>
<keyword evidence="2" id="KW-0645">Protease</keyword>
<evidence type="ECO:0000256" key="12">
    <source>
        <dbReference type="ARBA" id="ARBA00022908"/>
    </source>
</evidence>
<feature type="region of interest" description="Disordered" evidence="17">
    <location>
        <begin position="329"/>
        <end position="438"/>
    </location>
</feature>
<feature type="region of interest" description="Disordered" evidence="17">
    <location>
        <begin position="1"/>
        <end position="113"/>
    </location>
</feature>
<feature type="compositionally biased region" description="Low complexity" evidence="17">
    <location>
        <begin position="344"/>
        <end position="358"/>
    </location>
</feature>
<evidence type="ECO:0000256" key="15">
    <source>
        <dbReference type="ARBA" id="ARBA00023125"/>
    </source>
</evidence>
<dbReference type="InterPro" id="IPR043502">
    <property type="entry name" value="DNA/RNA_pol_sf"/>
</dbReference>
<dbReference type="Gene3D" id="3.30.70.270">
    <property type="match status" value="2"/>
</dbReference>
<dbReference type="Pfam" id="PF17917">
    <property type="entry name" value="RT_RNaseH"/>
    <property type="match status" value="1"/>
</dbReference>
<keyword evidence="3" id="KW-0808">Transferase</keyword>
<feature type="compositionally biased region" description="Basic residues" evidence="17">
    <location>
        <begin position="359"/>
        <end position="369"/>
    </location>
</feature>
<keyword evidence="9" id="KW-0378">Hydrolase</keyword>
<evidence type="ECO:0000259" key="18">
    <source>
        <dbReference type="PROSITE" id="PS50878"/>
    </source>
</evidence>
<dbReference type="EC" id="2.7.7.49" evidence="1"/>
<evidence type="ECO:0000256" key="16">
    <source>
        <dbReference type="ARBA" id="ARBA00023172"/>
    </source>
</evidence>
<feature type="domain" description="Reverse transcriptase" evidence="18">
    <location>
        <begin position="960"/>
        <end position="1146"/>
    </location>
</feature>
<name>A0A4Y9Z8H7_9APHY</name>
<feature type="compositionally biased region" description="Basic residues" evidence="17">
    <location>
        <begin position="2107"/>
        <end position="2125"/>
    </location>
</feature>
<dbReference type="CDD" id="cd01647">
    <property type="entry name" value="RT_LTR"/>
    <property type="match status" value="1"/>
</dbReference>
<sequence length="2434" mass="271830">MAKQPRYNLRHRRIGRNLPGEFPTHHSQNSDAPLDSSDAPRDVEGVSDAAGDPPASGPQPRALYSHAASSCNPSLVTTGKADPARTTQPVEVFSADATFSLEPTRGEESVEPTRTPVIKMEPRGEEQWHYVGRDGRHSPTPSRRSIRSAGGRLEGGIPLIEELTAATNHAERDMSNAQLAEHHSQLIMASQRARLEYEERLCQLEAEGWHDEQQSCVSYTDTASMTTQPGSAPIKADEPVLGEQDTDYPEEEFGVIEEVPEELDEGSRWEYLPAPTAPPPVFSPMAPVAESTVWRNDRLDELAEQVAALTKLLAGNHAVHTRVDSNAIHLPEPASTPQSHMPFTPSTAATTAGASASAKRSKDKKKKKKESILSGKRGTPPSDDGSSSSSSSSSSSDAGSGVSLESSSDEDEVPAKKKSKRKAKKPMLKPINPEGYDGRADAEAFHKFTVSDLSDSEESASVSSATTTFYSCDDGAEVFCPEKAEVNLDIEDDEISFSSEYEGRYLPHIKPKGEWGYHFGDAHAANAARVLNGVLNVVYPYRDEDKLDIYLTRISDDQYVIEWYDTAHYVPVASILDPEFDIARWYFPLLNENMGGELLYDDVPSCPLGPALASEVREALSRLIDTPGPDDLDWPGGTRFATVQRHGYVELHDLYLAFELYIPNELLENAYLDLRNWYAQVLRRELRPAAFDLDDLEGELPMLFETPSNVPLCVVDTLFRSYTELQCFAVKVSKNDSAEYLQRNASEAKDMDRIMPEPAVVVVMIDGHPVRALLDSGSLSDFMSTKLAHQLRLKTYELDKPLPVLMAVQGSRAKVNLGCVAKMEYQDISEDRYFDVMNILNYDLILGTPFLYQHRITIGLNPTSVVVGSNDALPLMGKRMRTLEAHAAGIVEDDLQKYRDTLREYAQSISTNAMNSPLPPLRDINHTIPLIDDDMIYSWRPSKCPEALRPMWNEKREAYLNTGRWRMTNARNTSPMLLLTKPGTGKNGVPPRLRTVIDLRQRNKNTKKLPSPLPDMEGILRRVSRRPYRSMIDGKDAYEQIRVAPDHVDRTAMATPDGSMVSLVLQQGDCNAVATYQSLMNHIFGSYIGDFMDVYLDDIIIYSNTVEDHLRHVQLVIDALRAEKFYLSADKQKYFCRDAKILGRIVDDFGIRMDPEKVDSILTWKIPTNKELLRGFLGSVGYLADDIATIRIPMGILTSLIGSDSSFKWDHTHQRAFDEVKQLVQAHREHHRMPLDYSHGADPIWLVTDGSHGGIAGIVCQGPDFRTGRIAAFFSAKLTAAQSNYAVHEIEMLAGVEAMLRHRDILQGCDFTWVTDHKGLTHLWTQKNLSGRQARWMEKLSEFSFDIEYVPGVENVLADALSRIYSNDAPGTVRAPSEYTQFDETSMVPAQLNAVGISAPVFAGLEAMAVRTRSATGTTTRSVSTKTVIDARGRRDTHLAKRVVPAPKPSPPALQKPASKARSAPKKRVALKDLPPPETGRPETSREFAKRITRVTLHGPRAQRQEGGNLAGSAQTRSTQPEPTSNGSAQTRSTQPEPTSNEHRPRQAWVSDELEGLSPEAQDAVLTDEHEHLTRDHGLVEHLASELEGVDLAAEVRNRYQEDPFFDDILRNPKHFKNFSIQDGLIFLKDNSTERMCLPNVTSNGRSVREIAIRHAHSLLAHLGATKTLGYLRDQVWWKTMGQDVQKYCDTCMTCKRSKPSNQKPYGLLNPLPVASAPWEAIGIDFVGPLPESKDRDATYDAITTIIDLLTGMVHLVPSRTNYTAKQVAELIFAEVYKLHGMPKAIISDRDVLFTSQFWTHLHKLVGVELHLSSAYHPQSDGSTERANRTITQMLRQCVSPSQKDWVTRLPGIEFALNLARSESTGYALFFLNSGRMPRSMIWEDAGKDEYPSVRVYAQKVKYAIMAAHDSIIAARVKQTRDANRRRRPAPFVTGDLVYLSTKNISLPRGLARKLALKYIGPYKILEDYKNNSYKVDLSRNLKRRGVHDIFHSSLLRIHEPNDDRLFPGRLDSQIAELEDRDNEWAIARIVSHTGEREGALFEAEWKSGDRTWVPYSAIRHLGALTEYLELLGYADVTQLSIGNEEPPADPQIYVGFLGPTGATTMHIRRRRSRRRRHRKTHSSLRPHSLSSSSPPVSSDSPLAAPEHSSFYAYLADLFKNIAMSDNRQHACFRRTSNRLDGLLRDGNTDVEYFYSVVQLRAIASFDQRLRIYASDGEDNVRGLTVPGGYDAFARMWSRDTECTYQFSRYDPATGRIDIRGQPIPIDDFAPRQENRGVPSQPSEGKQQAAQQPGDGVSKGSRSKKIYQHLLESNAESDMRRRGFIDAKKADRARARFQRELFGAGGDSQQQRPLFVAPATPVPVPDVPAIATLTSTPVEVAAPVTVVQDVEMEDALNPKLIDFSDDKNEMTQTEENSEVRQTRASTAKGKEKAQ</sequence>
<dbReference type="GO" id="GO:0006508">
    <property type="term" value="P:proteolysis"/>
    <property type="evidence" value="ECO:0007669"/>
    <property type="project" value="UniProtKB-KW"/>
</dbReference>
<dbReference type="InterPro" id="IPR043128">
    <property type="entry name" value="Rev_trsase/Diguanyl_cyclase"/>
</dbReference>
<accession>A0A4Y9Z8H7</accession>
<keyword evidence="12" id="KW-0229">DNA integration</keyword>
<dbReference type="InterPro" id="IPR012337">
    <property type="entry name" value="RNaseH-like_sf"/>
</dbReference>